<dbReference type="KEGG" id="atm:ANT_07730"/>
<dbReference type="HOGENOM" id="CLU_569439_0_0_0"/>
<protein>
    <recommendedName>
        <fullName evidence="3">CARDB domain-containing protein</fullName>
    </recommendedName>
</protein>
<dbReference type="InParanoid" id="E8N2K1"/>
<reference evidence="4 5" key="1">
    <citation type="submission" date="2010-12" db="EMBL/GenBank/DDBJ databases">
        <title>Whole genome sequence of Anaerolinea thermophila UNI-1.</title>
        <authorList>
            <person name="Narita-Yamada S."/>
            <person name="Kishi E."/>
            <person name="Watanabe Y."/>
            <person name="Takasaki K."/>
            <person name="Ankai A."/>
            <person name="Oguchi A."/>
            <person name="Fukui S."/>
            <person name="Takahashi M."/>
            <person name="Yashiro I."/>
            <person name="Hosoyama A."/>
            <person name="Sekiguchi Y."/>
            <person name="Hanada S."/>
            <person name="Fujita N."/>
        </authorList>
    </citation>
    <scope>NUCLEOTIDE SEQUENCE [LARGE SCALE GENOMIC DNA]</scope>
    <source>
        <strain evidence="5">DSM 14523 / JCM 11388 / NBRC 100420 / UNI-1</strain>
    </source>
</reference>
<sequence length="479" mass="50859">MTKRFHLILLCSLLVMLIMPAGGVFAQTPAPVTDRPLVVINGYYLDKDTIAVGDSFNLFVELKNISATQDASNLILSFVNDSFLPQETGGVVALGLLPAGGDRTVTQRFLVSSNLAGQPVGTIPLNLTYTGPDGTQYSERFTITLQLKIYYRAAYTPTPTPTPTLAPVVRPQLVISGYQTDVNPLQPGSLFKLSLDVRNLGNADARAVTLVLGGGVSPDPSGTPQPGGLSGGGGDLSVFAPVGSSNLVYLGDVPAGASLSTTSDLVVNVSANPGAYTLKISFVYTDPKGMRLVDDQIITLLIYRLPVLEVNFYRDPGPLFAGQPNVLPIQVVNLGKSTVVLGNMTVSAEGAELQNNTVLVGALDPGGFYTLDTTFTPMQAGEMTIKVALNYTDDFNQPRQVEQIIPVTVQESAPIIEPGMPPEGGEVPVQPVQETFLQKVWRFIRGLLGLDSAPPQPVVPQGEMPVQEYESVPAPLKGP</sequence>
<dbReference type="Pfam" id="PF07705">
    <property type="entry name" value="CARDB"/>
    <property type="match status" value="1"/>
</dbReference>
<dbReference type="PANTHER" id="PTHR35902:SF6">
    <property type="entry name" value="CONSERVED WITHIN P. AEROPHILUM"/>
    <property type="match status" value="1"/>
</dbReference>
<organism evidence="4 5">
    <name type="scientific">Anaerolinea thermophila (strain DSM 14523 / JCM 11388 / NBRC 100420 / UNI-1)</name>
    <dbReference type="NCBI Taxonomy" id="926569"/>
    <lineage>
        <taxon>Bacteria</taxon>
        <taxon>Bacillati</taxon>
        <taxon>Chloroflexota</taxon>
        <taxon>Anaerolineae</taxon>
        <taxon>Anaerolineales</taxon>
        <taxon>Anaerolineaceae</taxon>
        <taxon>Anaerolinea</taxon>
    </lineage>
</organism>
<accession>E8N2K1</accession>
<dbReference type="OrthoDB" id="152983at2"/>
<dbReference type="PANTHER" id="PTHR35902">
    <property type="entry name" value="S-LAYER DOMAIN-LIKE PROTEIN-RELATED"/>
    <property type="match status" value="1"/>
</dbReference>
<keyword evidence="5" id="KW-1185">Reference proteome</keyword>
<dbReference type="STRING" id="926569.ANT_07730"/>
<dbReference type="Proteomes" id="UP000008922">
    <property type="component" value="Chromosome"/>
</dbReference>
<keyword evidence="2" id="KW-0732">Signal</keyword>
<evidence type="ECO:0000256" key="2">
    <source>
        <dbReference type="SAM" id="SignalP"/>
    </source>
</evidence>
<dbReference type="InterPro" id="IPR011635">
    <property type="entry name" value="CARDB"/>
</dbReference>
<evidence type="ECO:0000259" key="3">
    <source>
        <dbReference type="Pfam" id="PF07705"/>
    </source>
</evidence>
<feature type="region of interest" description="Disordered" evidence="1">
    <location>
        <begin position="454"/>
        <end position="479"/>
    </location>
</feature>
<dbReference type="RefSeq" id="WP_013559200.1">
    <property type="nucleotide sequence ID" value="NC_014960.1"/>
</dbReference>
<feature type="chain" id="PRO_5003228623" description="CARDB domain-containing protein" evidence="2">
    <location>
        <begin position="27"/>
        <end position="479"/>
    </location>
</feature>
<proteinExistence type="predicted"/>
<feature type="domain" description="CARDB" evidence="3">
    <location>
        <begin position="306"/>
        <end position="394"/>
    </location>
</feature>
<evidence type="ECO:0000313" key="4">
    <source>
        <dbReference type="EMBL" id="BAJ62807.1"/>
    </source>
</evidence>
<dbReference type="AlphaFoldDB" id="E8N2K1"/>
<gene>
    <name evidence="4" type="ordered locus">ANT_07730</name>
</gene>
<dbReference type="InterPro" id="IPR013783">
    <property type="entry name" value="Ig-like_fold"/>
</dbReference>
<dbReference type="EMBL" id="AP012029">
    <property type="protein sequence ID" value="BAJ62807.1"/>
    <property type="molecule type" value="Genomic_DNA"/>
</dbReference>
<feature type="signal peptide" evidence="2">
    <location>
        <begin position="1"/>
        <end position="26"/>
    </location>
</feature>
<name>E8N2K1_ANATU</name>
<dbReference type="Gene3D" id="2.60.40.10">
    <property type="entry name" value="Immunoglobulins"/>
    <property type="match status" value="1"/>
</dbReference>
<evidence type="ECO:0000313" key="5">
    <source>
        <dbReference type="Proteomes" id="UP000008922"/>
    </source>
</evidence>
<dbReference type="eggNOG" id="COG1361">
    <property type="taxonomic scope" value="Bacteria"/>
</dbReference>
<evidence type="ECO:0000256" key="1">
    <source>
        <dbReference type="SAM" id="MobiDB-lite"/>
    </source>
</evidence>